<protein>
    <recommendedName>
        <fullName evidence="5">RING-type domain-containing protein</fullName>
    </recommendedName>
</protein>
<gene>
    <name evidence="6" type="ORF">HID58_065254</name>
</gene>
<dbReference type="Proteomes" id="UP000824890">
    <property type="component" value="Unassembled WGS sequence"/>
</dbReference>
<evidence type="ECO:0000256" key="2">
    <source>
        <dbReference type="ARBA" id="ARBA00022771"/>
    </source>
</evidence>
<dbReference type="PANTHER" id="PTHR45931:SF13">
    <property type="entry name" value="GENOME ASSEMBLY, CHROMOSOME: A05"/>
    <property type="match status" value="1"/>
</dbReference>
<evidence type="ECO:0000313" key="7">
    <source>
        <dbReference type="Proteomes" id="UP000824890"/>
    </source>
</evidence>
<feature type="non-terminal residue" evidence="6">
    <location>
        <position position="1"/>
    </location>
</feature>
<dbReference type="SMART" id="SM00184">
    <property type="entry name" value="RING"/>
    <property type="match status" value="2"/>
</dbReference>
<comment type="caution">
    <text evidence="6">The sequence shown here is derived from an EMBL/GenBank/DDBJ whole genome shotgun (WGS) entry which is preliminary data.</text>
</comment>
<organism evidence="6 7">
    <name type="scientific">Brassica napus</name>
    <name type="common">Rape</name>
    <dbReference type="NCBI Taxonomy" id="3708"/>
    <lineage>
        <taxon>Eukaryota</taxon>
        <taxon>Viridiplantae</taxon>
        <taxon>Streptophyta</taxon>
        <taxon>Embryophyta</taxon>
        <taxon>Tracheophyta</taxon>
        <taxon>Spermatophyta</taxon>
        <taxon>Magnoliopsida</taxon>
        <taxon>eudicotyledons</taxon>
        <taxon>Gunneridae</taxon>
        <taxon>Pentapetalae</taxon>
        <taxon>rosids</taxon>
        <taxon>malvids</taxon>
        <taxon>Brassicales</taxon>
        <taxon>Brassicaceae</taxon>
        <taxon>Brassiceae</taxon>
        <taxon>Brassica</taxon>
    </lineage>
</organism>
<dbReference type="InterPro" id="IPR051834">
    <property type="entry name" value="RING_finger_E3_ligase"/>
</dbReference>
<keyword evidence="3" id="KW-0862">Zinc</keyword>
<proteinExistence type="predicted"/>
<dbReference type="SUPFAM" id="SSF57850">
    <property type="entry name" value="RING/U-box"/>
    <property type="match status" value="2"/>
</dbReference>
<dbReference type="PANTHER" id="PTHR45931">
    <property type="entry name" value="SI:CH211-59O9.10"/>
    <property type="match status" value="1"/>
</dbReference>
<dbReference type="EMBL" id="JAGKQM010000015">
    <property type="protein sequence ID" value="KAH0877860.1"/>
    <property type="molecule type" value="Genomic_DNA"/>
</dbReference>
<name>A0ABQ7ZCB1_BRANA</name>
<dbReference type="PROSITE" id="PS50089">
    <property type="entry name" value="ZF_RING_2"/>
    <property type="match status" value="2"/>
</dbReference>
<dbReference type="Pfam" id="PF13639">
    <property type="entry name" value="zf-RING_2"/>
    <property type="match status" value="2"/>
</dbReference>
<dbReference type="InterPro" id="IPR013083">
    <property type="entry name" value="Znf_RING/FYVE/PHD"/>
</dbReference>
<dbReference type="InterPro" id="IPR001841">
    <property type="entry name" value="Znf_RING"/>
</dbReference>
<evidence type="ECO:0000256" key="1">
    <source>
        <dbReference type="ARBA" id="ARBA00022723"/>
    </source>
</evidence>
<feature type="domain" description="RING-type" evidence="5">
    <location>
        <begin position="176"/>
        <end position="222"/>
    </location>
</feature>
<evidence type="ECO:0000313" key="6">
    <source>
        <dbReference type="EMBL" id="KAH0877860.1"/>
    </source>
</evidence>
<dbReference type="Gene3D" id="3.30.40.10">
    <property type="entry name" value="Zinc/RING finger domain, C3HC4 (zinc finger)"/>
    <property type="match status" value="2"/>
</dbReference>
<evidence type="ECO:0000256" key="3">
    <source>
        <dbReference type="ARBA" id="ARBA00022833"/>
    </source>
</evidence>
<keyword evidence="7" id="KW-1185">Reference proteome</keyword>
<feature type="domain" description="RING-type" evidence="5">
    <location>
        <begin position="312"/>
        <end position="353"/>
    </location>
</feature>
<sequence length="362" mass="40863">VGPVMKHKLSHEIDNYPESDDAGTIRVTAKIFGQDDNSTFTTLSLAKDFIDDENEECKSKEDLNYFLLEAGITEDVINNAILELIVYVDEVTCPASIEYSPGCALNVRLDLVPDYLDDDDDSEIQEAAQVSFDDTSNIRFGPASKLVVKSLPRKVYNKKIKKEKKKNKKMVSLEECRICLQEFSNGGMVVTLSCGHEFDEECIVKWFETSHHVKIVGLNSGCLLKPSHGVSLLHGIITSHHQGQLLSHEIDNYPEPDDVGIIRVTARIFGQDDNSTIRFRPASKLVVKSLTRKIYNKKIKKEKKKMISLEECRICLQKFSNGGMVVTLSCGHEFDEECIVKWFETSHVCPLCRLELPCQDEL</sequence>
<evidence type="ECO:0000256" key="4">
    <source>
        <dbReference type="PROSITE-ProRule" id="PRU00175"/>
    </source>
</evidence>
<evidence type="ECO:0000259" key="5">
    <source>
        <dbReference type="PROSITE" id="PS50089"/>
    </source>
</evidence>
<keyword evidence="2 4" id="KW-0863">Zinc-finger</keyword>
<reference evidence="6 7" key="1">
    <citation type="submission" date="2021-05" db="EMBL/GenBank/DDBJ databases">
        <title>Genome Assembly of Synthetic Allotetraploid Brassica napus Reveals Homoeologous Exchanges between Subgenomes.</title>
        <authorList>
            <person name="Davis J.T."/>
        </authorList>
    </citation>
    <scope>NUCLEOTIDE SEQUENCE [LARGE SCALE GENOMIC DNA]</scope>
    <source>
        <strain evidence="7">cv. Da-Ae</strain>
        <tissue evidence="6">Seedling</tissue>
    </source>
</reference>
<keyword evidence="1" id="KW-0479">Metal-binding</keyword>
<accession>A0ABQ7ZCB1</accession>